<dbReference type="AlphaFoldDB" id="A0A6M3IJF1"/>
<protein>
    <recommendedName>
        <fullName evidence="1">HD domain-containing protein</fullName>
    </recommendedName>
</protein>
<dbReference type="Gene3D" id="1.10.3210.10">
    <property type="entry name" value="Hypothetical protein af1432"/>
    <property type="match status" value="1"/>
</dbReference>
<dbReference type="InterPro" id="IPR003607">
    <property type="entry name" value="HD/PDEase_dom"/>
</dbReference>
<reference evidence="2" key="1">
    <citation type="submission" date="2020-03" db="EMBL/GenBank/DDBJ databases">
        <title>The deep terrestrial virosphere.</title>
        <authorList>
            <person name="Holmfeldt K."/>
            <person name="Nilsson E."/>
            <person name="Simone D."/>
            <person name="Lopez-Fernandez M."/>
            <person name="Wu X."/>
            <person name="de Brujin I."/>
            <person name="Lundin D."/>
            <person name="Andersson A."/>
            <person name="Bertilsson S."/>
            <person name="Dopson M."/>
        </authorList>
    </citation>
    <scope>NUCLEOTIDE SEQUENCE</scope>
    <source>
        <strain evidence="2">MM415B01580</strain>
    </source>
</reference>
<organism evidence="2">
    <name type="scientific">viral metagenome</name>
    <dbReference type="NCBI Taxonomy" id="1070528"/>
    <lineage>
        <taxon>unclassified sequences</taxon>
        <taxon>metagenomes</taxon>
        <taxon>organismal metagenomes</taxon>
    </lineage>
</organism>
<dbReference type="SUPFAM" id="SSF109604">
    <property type="entry name" value="HD-domain/PDEase-like"/>
    <property type="match status" value="1"/>
</dbReference>
<dbReference type="InterPro" id="IPR006674">
    <property type="entry name" value="HD_domain"/>
</dbReference>
<gene>
    <name evidence="2" type="ORF">MM415B01580_0020</name>
</gene>
<proteinExistence type="predicted"/>
<feature type="domain" description="HD" evidence="1">
    <location>
        <begin position="53"/>
        <end position="120"/>
    </location>
</feature>
<dbReference type="EMBL" id="MT141287">
    <property type="protein sequence ID" value="QJA57699.1"/>
    <property type="molecule type" value="Genomic_DNA"/>
</dbReference>
<dbReference type="Pfam" id="PF01966">
    <property type="entry name" value="HD"/>
    <property type="match status" value="1"/>
</dbReference>
<accession>A0A6M3IJF1</accession>
<dbReference type="CDD" id="cd00077">
    <property type="entry name" value="HDc"/>
    <property type="match status" value="1"/>
</dbReference>
<name>A0A6M3IJF1_9ZZZZ</name>
<sequence length="174" mass="19656">MTEFDDNWITTHTGKKFHYLDPQPDEIDIVDIAHHLSYLCRFTGAVSGFYSVADHSIRVAELLPPELRLAGLLHDAAEAYINDLSRPVKYTHKLQETEARIGAVIAKKFGVDFSDPRIKEADNILIATEARDLMPNMDGWAELPTPLPTKITPSPPFRIVKAAFLYRFRSYSNG</sequence>
<evidence type="ECO:0000259" key="1">
    <source>
        <dbReference type="Pfam" id="PF01966"/>
    </source>
</evidence>
<evidence type="ECO:0000313" key="2">
    <source>
        <dbReference type="EMBL" id="QJA57699.1"/>
    </source>
</evidence>